<organism evidence="1 2">
    <name type="scientific">Solimonas fluminis</name>
    <dbReference type="NCBI Taxonomy" id="2086571"/>
    <lineage>
        <taxon>Bacteria</taxon>
        <taxon>Pseudomonadati</taxon>
        <taxon>Pseudomonadota</taxon>
        <taxon>Gammaproteobacteria</taxon>
        <taxon>Nevskiales</taxon>
        <taxon>Nevskiaceae</taxon>
        <taxon>Solimonas</taxon>
    </lineage>
</organism>
<accession>A0A2S5TGS7</accession>
<dbReference type="EMBL" id="PSNW01000004">
    <property type="protein sequence ID" value="PPE74179.1"/>
    <property type="molecule type" value="Genomic_DNA"/>
</dbReference>
<keyword evidence="2" id="KW-1185">Reference proteome</keyword>
<dbReference type="OrthoDB" id="7064401at2"/>
<comment type="caution">
    <text evidence="1">The sequence shown here is derived from an EMBL/GenBank/DDBJ whole genome shotgun (WGS) entry which is preliminary data.</text>
</comment>
<evidence type="ECO:0008006" key="3">
    <source>
        <dbReference type="Google" id="ProtNLM"/>
    </source>
</evidence>
<name>A0A2S5TGS7_9GAMM</name>
<dbReference type="Pfam" id="PF05258">
    <property type="entry name" value="DciA"/>
    <property type="match status" value="1"/>
</dbReference>
<reference evidence="1 2" key="1">
    <citation type="submission" date="2018-02" db="EMBL/GenBank/DDBJ databases">
        <title>Genome sequencing of Solimonas sp. HR-BB.</title>
        <authorList>
            <person name="Lee Y."/>
            <person name="Jeon C.O."/>
        </authorList>
    </citation>
    <scope>NUCLEOTIDE SEQUENCE [LARGE SCALE GENOMIC DNA]</scope>
    <source>
        <strain evidence="1 2">HR-BB</strain>
    </source>
</reference>
<dbReference type="RefSeq" id="WP_104230067.1">
    <property type="nucleotide sequence ID" value="NZ_PSNW01000004.1"/>
</dbReference>
<dbReference type="InterPro" id="IPR007922">
    <property type="entry name" value="DciA-like"/>
</dbReference>
<proteinExistence type="predicted"/>
<gene>
    <name evidence="1" type="ORF">C3942_09090</name>
</gene>
<protein>
    <recommendedName>
        <fullName evidence="3">DUF721 domain-containing protein</fullName>
    </recommendedName>
</protein>
<dbReference type="AlphaFoldDB" id="A0A2S5TGS7"/>
<dbReference type="Proteomes" id="UP000238220">
    <property type="component" value="Unassembled WGS sequence"/>
</dbReference>
<evidence type="ECO:0000313" key="1">
    <source>
        <dbReference type="EMBL" id="PPE74179.1"/>
    </source>
</evidence>
<evidence type="ECO:0000313" key="2">
    <source>
        <dbReference type="Proteomes" id="UP000238220"/>
    </source>
</evidence>
<sequence length="106" mass="11941">MNPQKFDGKPIGDWLRQQPSELRGLLDRARLLADINRALPSWSAEPWVALIRVANVRGETLVIHARTAAALVPLRYRSTALLAWLNQRFCLGCTKTEAKVKPEPAR</sequence>